<evidence type="ECO:0000256" key="1">
    <source>
        <dbReference type="ARBA" id="ARBA00022649"/>
    </source>
</evidence>
<dbReference type="Proteomes" id="UP000005709">
    <property type="component" value="Unassembled WGS sequence"/>
</dbReference>
<comment type="caution">
    <text evidence="2">The sequence shown here is derived from an EMBL/GenBank/DDBJ whole genome shotgun (WGS) entry which is preliminary data.</text>
</comment>
<sequence length="92" mass="10824">MRVKFHSRFFDELDAIKDFIAKDSPNRADSFVDEVFRKCLDLKNMPLAHRLSQKVKKDNARDLILKGYVIPYLIESETIYVLGIYGANEWQE</sequence>
<reference evidence="2 3" key="1">
    <citation type="submission" date="2009-07" db="EMBL/GenBank/DDBJ databases">
        <authorList>
            <person name="Madupu R."/>
            <person name="Sebastian Y."/>
            <person name="Durkin A.S."/>
            <person name="Torralba M."/>
            <person name="Methe B."/>
            <person name="Sutton G.G."/>
            <person name="Strausberg R.L."/>
            <person name="Nelson K.E."/>
        </authorList>
    </citation>
    <scope>NUCLEOTIDE SEQUENCE [LARGE SCALE GENOMIC DNA]</scope>
    <source>
        <strain evidence="2 3">RM3268</strain>
    </source>
</reference>
<evidence type="ECO:0000313" key="2">
    <source>
        <dbReference type="EMBL" id="EEV16402.1"/>
    </source>
</evidence>
<dbReference type="RefSeq" id="WP_005873378.1">
    <property type="nucleotide sequence ID" value="NZ_ACYG01000032.1"/>
</dbReference>
<organism evidence="2 3">
    <name type="scientific">Campylobacter gracilis RM3268</name>
    <dbReference type="NCBI Taxonomy" id="553220"/>
    <lineage>
        <taxon>Bacteria</taxon>
        <taxon>Pseudomonadati</taxon>
        <taxon>Campylobacterota</taxon>
        <taxon>Epsilonproteobacteria</taxon>
        <taxon>Campylobacterales</taxon>
        <taxon>Campylobacteraceae</taxon>
        <taxon>Campylobacter</taxon>
    </lineage>
</organism>
<proteinExistence type="predicted"/>
<dbReference type="STRING" id="824.CGRAC_1559"/>
<dbReference type="Pfam" id="PF05016">
    <property type="entry name" value="ParE_toxin"/>
    <property type="match status" value="1"/>
</dbReference>
<protein>
    <submittedName>
        <fullName evidence="2">Plasmid stabilization system protein, RelE/ParE family</fullName>
    </submittedName>
</protein>
<keyword evidence="3" id="KW-1185">Reference proteome</keyword>
<dbReference type="EMBL" id="ACYG01000032">
    <property type="protein sequence ID" value="EEV16402.1"/>
    <property type="molecule type" value="Genomic_DNA"/>
</dbReference>
<dbReference type="OrthoDB" id="1362197at2"/>
<accession>C8PLU0</accession>
<dbReference type="Gene3D" id="3.30.2310.20">
    <property type="entry name" value="RelE-like"/>
    <property type="match status" value="1"/>
</dbReference>
<dbReference type="AlphaFoldDB" id="C8PLU0"/>
<keyword evidence="1" id="KW-1277">Toxin-antitoxin system</keyword>
<evidence type="ECO:0000313" key="3">
    <source>
        <dbReference type="Proteomes" id="UP000005709"/>
    </source>
</evidence>
<dbReference type="InterPro" id="IPR007712">
    <property type="entry name" value="RelE/ParE_toxin"/>
</dbReference>
<dbReference type="InterPro" id="IPR035093">
    <property type="entry name" value="RelE/ParE_toxin_dom_sf"/>
</dbReference>
<dbReference type="eggNOG" id="COG3668">
    <property type="taxonomic scope" value="Bacteria"/>
</dbReference>
<gene>
    <name evidence="2" type="ORF">CAMGR0001_2101</name>
</gene>
<name>C8PLU0_9BACT</name>